<organism evidence="1 2">
    <name type="scientific">Runella slithyformis (strain ATCC 29530 / DSM 19594 / LMG 11500 / NCIMB 11436 / LSU 4)</name>
    <dbReference type="NCBI Taxonomy" id="761193"/>
    <lineage>
        <taxon>Bacteria</taxon>
        <taxon>Pseudomonadati</taxon>
        <taxon>Bacteroidota</taxon>
        <taxon>Cytophagia</taxon>
        <taxon>Cytophagales</taxon>
        <taxon>Spirosomataceae</taxon>
        <taxon>Runella</taxon>
    </lineage>
</organism>
<protein>
    <submittedName>
        <fullName evidence="1">Uncharacterized protein</fullName>
    </submittedName>
</protein>
<dbReference type="KEGG" id="rsi:Runsl_3376"/>
<evidence type="ECO:0000313" key="2">
    <source>
        <dbReference type="Proteomes" id="UP000000493"/>
    </source>
</evidence>
<evidence type="ECO:0000313" key="1">
    <source>
        <dbReference type="EMBL" id="AEI49742.1"/>
    </source>
</evidence>
<accession>A0A7U3ZM67</accession>
<reference evidence="1 2" key="2">
    <citation type="journal article" date="2012" name="Stand. Genomic Sci.">
        <title>Complete genome sequence of the aquatic bacterium Runella slithyformis type strain (LSU 4(T)).</title>
        <authorList>
            <person name="Copeland A."/>
            <person name="Zhang X."/>
            <person name="Misra M."/>
            <person name="Lapidus A."/>
            <person name="Nolan M."/>
            <person name="Lucas S."/>
            <person name="Deshpande S."/>
            <person name="Cheng J.F."/>
            <person name="Tapia R."/>
            <person name="Goodwin L.A."/>
            <person name="Pitluck S."/>
            <person name="Liolios K."/>
            <person name="Pagani I."/>
            <person name="Ivanova N."/>
            <person name="Mikhailova N."/>
            <person name="Pati A."/>
            <person name="Chen A."/>
            <person name="Palaniappan K."/>
            <person name="Land M."/>
            <person name="Hauser L."/>
            <person name="Pan C."/>
            <person name="Jeffries C.D."/>
            <person name="Detter J.C."/>
            <person name="Brambilla E.M."/>
            <person name="Rohde M."/>
            <person name="Djao O.D."/>
            <person name="Goker M."/>
            <person name="Sikorski J."/>
            <person name="Tindall B.J."/>
            <person name="Woyke T."/>
            <person name="Bristow J."/>
            <person name="Eisen J.A."/>
            <person name="Markowitz V."/>
            <person name="Hugenholtz P."/>
            <person name="Kyrpides N.C."/>
            <person name="Klenk H.P."/>
            <person name="Mavromatis K."/>
        </authorList>
    </citation>
    <scope>NUCLEOTIDE SEQUENCE [LARGE SCALE GENOMIC DNA]</scope>
    <source>
        <strain evidence="2">ATCC 29530 / DSM 19594 / LMG 11500 / NCIMB 11436 / LSU 4</strain>
    </source>
</reference>
<dbReference type="EMBL" id="CP002859">
    <property type="protein sequence ID" value="AEI49742.1"/>
    <property type="molecule type" value="Genomic_DNA"/>
</dbReference>
<proteinExistence type="predicted"/>
<reference evidence="2" key="1">
    <citation type="submission" date="2011-06" db="EMBL/GenBank/DDBJ databases">
        <title>The complete genome of chromosome of Runella slithyformis DSM 19594.</title>
        <authorList>
            <consortium name="US DOE Joint Genome Institute (JGI-PGF)"/>
            <person name="Lucas S."/>
            <person name="Han J."/>
            <person name="Lapidus A."/>
            <person name="Bruce D."/>
            <person name="Goodwin L."/>
            <person name="Pitluck S."/>
            <person name="Peters L."/>
            <person name="Kyrpides N."/>
            <person name="Mavromatis K."/>
            <person name="Ivanova N."/>
            <person name="Ovchinnikova G."/>
            <person name="Zhang X."/>
            <person name="Misra M."/>
            <person name="Detter J.C."/>
            <person name="Tapia R."/>
            <person name="Han C."/>
            <person name="Land M."/>
            <person name="Hauser L."/>
            <person name="Markowitz V."/>
            <person name="Cheng J.-F."/>
            <person name="Hugenholtz P."/>
            <person name="Woyke T."/>
            <person name="Wu D."/>
            <person name="Tindall B."/>
            <person name="Faehrich R."/>
            <person name="Brambilla E."/>
            <person name="Klenk H.-P."/>
            <person name="Eisen J.A."/>
        </authorList>
    </citation>
    <scope>NUCLEOTIDE SEQUENCE [LARGE SCALE GENOMIC DNA]</scope>
    <source>
        <strain evidence="2">ATCC 29530 / DSM 19594 / LMG 11500 / NCIMB 11436 / LSU 4</strain>
    </source>
</reference>
<dbReference type="Proteomes" id="UP000000493">
    <property type="component" value="Chromosome"/>
</dbReference>
<sequence length="58" mass="6476">MSLKHEIKLNGRFCAIANHSGYFAARVSLTQQVSGTLPSFLRMSPDKAQILKTLIQKE</sequence>
<keyword evidence="2" id="KW-1185">Reference proteome</keyword>
<gene>
    <name evidence="1" type="ordered locus">Runsl_3376</name>
</gene>
<dbReference type="AlphaFoldDB" id="A0A7U3ZM67"/>
<name>A0A7U3ZM67_RUNSL</name>